<organism evidence="2 3">
    <name type="scientific">Tropilaelaps mercedesae</name>
    <dbReference type="NCBI Taxonomy" id="418985"/>
    <lineage>
        <taxon>Eukaryota</taxon>
        <taxon>Metazoa</taxon>
        <taxon>Ecdysozoa</taxon>
        <taxon>Arthropoda</taxon>
        <taxon>Chelicerata</taxon>
        <taxon>Arachnida</taxon>
        <taxon>Acari</taxon>
        <taxon>Parasitiformes</taxon>
        <taxon>Mesostigmata</taxon>
        <taxon>Gamasina</taxon>
        <taxon>Dermanyssoidea</taxon>
        <taxon>Laelapidae</taxon>
        <taxon>Tropilaelaps</taxon>
    </lineage>
</organism>
<dbReference type="EMBL" id="MNPL01024041">
    <property type="protein sequence ID" value="OQR68625.1"/>
    <property type="molecule type" value="Genomic_DNA"/>
</dbReference>
<feature type="coiled-coil region" evidence="1">
    <location>
        <begin position="163"/>
        <end position="190"/>
    </location>
</feature>
<dbReference type="InParanoid" id="A0A1V9X4W6"/>
<dbReference type="Proteomes" id="UP000192247">
    <property type="component" value="Unassembled WGS sequence"/>
</dbReference>
<keyword evidence="1" id="KW-0175">Coiled coil</keyword>
<proteinExistence type="predicted"/>
<protein>
    <submittedName>
        <fullName evidence="2">Uncharacterized protein</fullName>
    </submittedName>
</protein>
<gene>
    <name evidence="2" type="ORF">BIW11_12788</name>
</gene>
<keyword evidence="3" id="KW-1185">Reference proteome</keyword>
<evidence type="ECO:0000313" key="2">
    <source>
        <dbReference type="EMBL" id="OQR68625.1"/>
    </source>
</evidence>
<name>A0A1V9X4W6_9ACAR</name>
<evidence type="ECO:0000313" key="3">
    <source>
        <dbReference type="Proteomes" id="UP000192247"/>
    </source>
</evidence>
<dbReference type="AlphaFoldDB" id="A0A1V9X4W6"/>
<evidence type="ECO:0000256" key="1">
    <source>
        <dbReference type="SAM" id="Coils"/>
    </source>
</evidence>
<sequence length="232" mass="25805">MSYRSYGSSYGSPFRRPYTSLLSSASYSSTLSPVFYRPSTYSSNFSALSSTYRQPPYGSLVALSNSTSSRGSSEDLLANTCSSGSSRPLPRCGLDSPPVVQKASFTRSFGNLDTLDTNDECGSGLRRSSKHQAAEINYKKLYEEELCQRKSDEAALVAELGEQIRLRDTLINLLSELETLEDDLDDTIELRTLLEVYCDPLSFPHAMAISLTWDIVLEADDNQNCYWKTNTQ</sequence>
<comment type="caution">
    <text evidence="2">The sequence shown here is derived from an EMBL/GenBank/DDBJ whole genome shotgun (WGS) entry which is preliminary data.</text>
</comment>
<dbReference type="OrthoDB" id="10653298at2759"/>
<reference evidence="2 3" key="1">
    <citation type="journal article" date="2017" name="Gigascience">
        <title>Draft genome of the honey bee ectoparasitic mite, Tropilaelaps mercedesae, is shaped by the parasitic life history.</title>
        <authorList>
            <person name="Dong X."/>
            <person name="Armstrong S.D."/>
            <person name="Xia D."/>
            <person name="Makepeace B.L."/>
            <person name="Darby A.C."/>
            <person name="Kadowaki T."/>
        </authorList>
    </citation>
    <scope>NUCLEOTIDE SEQUENCE [LARGE SCALE GENOMIC DNA]</scope>
    <source>
        <strain evidence="2">Wuxi-XJTLU</strain>
    </source>
</reference>
<accession>A0A1V9X4W6</accession>